<feature type="region of interest" description="Disordered" evidence="1">
    <location>
        <begin position="1"/>
        <end position="50"/>
    </location>
</feature>
<accession>A0A1I7SU89</accession>
<evidence type="ECO:0000313" key="2">
    <source>
        <dbReference type="Proteomes" id="UP000095284"/>
    </source>
</evidence>
<organism evidence="2 3">
    <name type="scientific">Bursaphelenchus xylophilus</name>
    <name type="common">Pinewood nematode worm</name>
    <name type="synonym">Aphelenchoides xylophilus</name>
    <dbReference type="NCBI Taxonomy" id="6326"/>
    <lineage>
        <taxon>Eukaryota</taxon>
        <taxon>Metazoa</taxon>
        <taxon>Ecdysozoa</taxon>
        <taxon>Nematoda</taxon>
        <taxon>Chromadorea</taxon>
        <taxon>Rhabditida</taxon>
        <taxon>Tylenchina</taxon>
        <taxon>Tylenchomorpha</taxon>
        <taxon>Aphelenchoidea</taxon>
        <taxon>Aphelenchoididae</taxon>
        <taxon>Bursaphelenchus</taxon>
    </lineage>
</organism>
<protein>
    <submittedName>
        <fullName evidence="3">Uncharacterized protein</fullName>
    </submittedName>
</protein>
<evidence type="ECO:0000313" key="3">
    <source>
        <dbReference type="WBParaSite" id="BXY_1661100.1"/>
    </source>
</evidence>
<reference evidence="3" key="1">
    <citation type="submission" date="2016-11" db="UniProtKB">
        <authorList>
            <consortium name="WormBaseParasite"/>
        </authorList>
    </citation>
    <scope>IDENTIFICATION</scope>
</reference>
<dbReference type="AlphaFoldDB" id="A0A1I7SU89"/>
<feature type="compositionally biased region" description="Basic and acidic residues" evidence="1">
    <location>
        <begin position="1"/>
        <end position="13"/>
    </location>
</feature>
<name>A0A1I7SU89_BURXY</name>
<sequence>MKLSERHEIDNRCKSRPKNNSRQQASGGKAAGDRRLTCHRARNPDGICKKRGKARTSIALFQSAKAEKRADYGNTNGVI</sequence>
<dbReference type="Proteomes" id="UP000095284">
    <property type="component" value="Unplaced"/>
</dbReference>
<dbReference type="WBParaSite" id="BXY_1661100.1">
    <property type="protein sequence ID" value="BXY_1661100.1"/>
    <property type="gene ID" value="BXY_1661100"/>
</dbReference>
<proteinExistence type="predicted"/>
<evidence type="ECO:0000256" key="1">
    <source>
        <dbReference type="SAM" id="MobiDB-lite"/>
    </source>
</evidence>